<sequence length="226" mass="26062">MKVLSVEHVKSLIEQSAGQEIKIPASSFLSRKAVEFIRNNHIHVNQESTEEKKEEKKEYMTSLSGKEMVVKTHPRIVFRGKLDTFQAEILKTQILAEKYGDDELLRNLEELLGYCRNILTAEVLDKPTGECLLFGMKEDELRCVSHHPKTYIGVGHVPPDFHMGEICIELNLLRAKSRELEIAGVQAFYTKNRAERNDILRALNRLSSAIYILYCRYLSKRNWGQL</sequence>
<protein>
    <recommendedName>
        <fullName evidence="4">Cobalamin adenosyltransferase-like domain-containing protein</fullName>
    </recommendedName>
</protein>
<dbReference type="InterPro" id="IPR036451">
    <property type="entry name" value="CblAdoTrfase-like_sf"/>
</dbReference>
<evidence type="ECO:0000256" key="3">
    <source>
        <dbReference type="ARBA" id="ARBA00022840"/>
    </source>
</evidence>
<accession>A0A923NQ13</accession>
<dbReference type="PIRSF" id="PIRSF012294">
    <property type="entry name" value="ATR_EutT"/>
    <property type="match status" value="1"/>
</dbReference>
<dbReference type="RefSeq" id="WP_187304234.1">
    <property type="nucleotide sequence ID" value="NZ_JACRYT010000026.1"/>
</dbReference>
<dbReference type="EMBL" id="JACRYT010000026">
    <property type="protein sequence ID" value="MBC6681137.1"/>
    <property type="molecule type" value="Genomic_DNA"/>
</dbReference>
<dbReference type="GO" id="GO:0009236">
    <property type="term" value="P:cobalamin biosynthetic process"/>
    <property type="evidence" value="ECO:0007669"/>
    <property type="project" value="InterPro"/>
</dbReference>
<dbReference type="Pfam" id="PF01923">
    <property type="entry name" value="Cob_adeno_trans"/>
    <property type="match status" value="1"/>
</dbReference>
<feature type="domain" description="Cobalamin adenosyltransferase-like" evidence="4">
    <location>
        <begin position="59"/>
        <end position="215"/>
    </location>
</feature>
<comment type="caution">
    <text evidence="5">The sequence shown here is derived from an EMBL/GenBank/DDBJ whole genome shotgun (WGS) entry which is preliminary data.</text>
</comment>
<keyword evidence="1" id="KW-0808">Transferase</keyword>
<evidence type="ECO:0000256" key="2">
    <source>
        <dbReference type="ARBA" id="ARBA00022741"/>
    </source>
</evidence>
<dbReference type="AlphaFoldDB" id="A0A923NQ13"/>
<keyword evidence="3" id="KW-0067">ATP-binding</keyword>
<evidence type="ECO:0000259" key="4">
    <source>
        <dbReference type="Pfam" id="PF01923"/>
    </source>
</evidence>
<dbReference type="Proteomes" id="UP000602647">
    <property type="component" value="Unassembled WGS sequence"/>
</dbReference>
<dbReference type="Gene3D" id="1.20.1200.10">
    <property type="entry name" value="Cobalamin adenosyltransferase-like"/>
    <property type="match status" value="1"/>
</dbReference>
<reference evidence="5" key="1">
    <citation type="submission" date="2020-08" db="EMBL/GenBank/DDBJ databases">
        <title>Genome public.</title>
        <authorList>
            <person name="Liu C."/>
            <person name="Sun Q."/>
        </authorList>
    </citation>
    <scope>NUCLEOTIDE SEQUENCE</scope>
    <source>
        <strain evidence="5">BX12</strain>
    </source>
</reference>
<evidence type="ECO:0000313" key="6">
    <source>
        <dbReference type="Proteomes" id="UP000602647"/>
    </source>
</evidence>
<organism evidence="5 6">
    <name type="scientific">Zhenpiania hominis</name>
    <dbReference type="NCBI Taxonomy" id="2763644"/>
    <lineage>
        <taxon>Bacteria</taxon>
        <taxon>Bacillati</taxon>
        <taxon>Bacillota</taxon>
        <taxon>Clostridia</taxon>
        <taxon>Peptostreptococcales</taxon>
        <taxon>Anaerovoracaceae</taxon>
        <taxon>Zhenpiania</taxon>
    </lineage>
</organism>
<name>A0A923NQ13_9FIRM</name>
<evidence type="ECO:0000313" key="5">
    <source>
        <dbReference type="EMBL" id="MBC6681137.1"/>
    </source>
</evidence>
<dbReference type="GO" id="GO:0005524">
    <property type="term" value="F:ATP binding"/>
    <property type="evidence" value="ECO:0007669"/>
    <property type="project" value="UniProtKB-KW"/>
</dbReference>
<keyword evidence="6" id="KW-1185">Reference proteome</keyword>
<dbReference type="GO" id="GO:0008817">
    <property type="term" value="F:corrinoid adenosyltransferase activity"/>
    <property type="evidence" value="ECO:0007669"/>
    <property type="project" value="InterPro"/>
</dbReference>
<dbReference type="InterPro" id="IPR016030">
    <property type="entry name" value="CblAdoTrfase-like"/>
</dbReference>
<evidence type="ECO:0000256" key="1">
    <source>
        <dbReference type="ARBA" id="ARBA00022679"/>
    </source>
</evidence>
<gene>
    <name evidence="5" type="ORF">H9L42_15045</name>
</gene>
<dbReference type="InterPro" id="IPR009194">
    <property type="entry name" value="AdoTrfase_EutT"/>
</dbReference>
<dbReference type="SUPFAM" id="SSF89028">
    <property type="entry name" value="Cobalamin adenosyltransferase-like"/>
    <property type="match status" value="1"/>
</dbReference>
<dbReference type="GO" id="GO:0006580">
    <property type="term" value="P:ethanolamine metabolic process"/>
    <property type="evidence" value="ECO:0007669"/>
    <property type="project" value="InterPro"/>
</dbReference>
<keyword evidence="2" id="KW-0547">Nucleotide-binding</keyword>
<proteinExistence type="predicted"/>